<dbReference type="SUPFAM" id="SSF51182">
    <property type="entry name" value="RmlC-like cupins"/>
    <property type="match status" value="1"/>
</dbReference>
<name>A0A9P0AKM4_BEMTA</name>
<dbReference type="PANTHER" id="PTHR35721">
    <property type="entry name" value="UREIDOGLYCOLATE HYDROLASE"/>
    <property type="match status" value="1"/>
</dbReference>
<keyword evidence="2" id="KW-1185">Reference proteome</keyword>
<dbReference type="KEGG" id="btab:109030126"/>
<dbReference type="Proteomes" id="UP001152759">
    <property type="component" value="Chromosome 7"/>
</dbReference>
<dbReference type="PANTHER" id="PTHR35721:SF1">
    <property type="entry name" value="UREIDOGLYCOLATE HYDROLASE"/>
    <property type="match status" value="1"/>
</dbReference>
<protein>
    <recommendedName>
        <fullName evidence="3">Ureidoglycolate hydrolase</fullName>
    </recommendedName>
</protein>
<dbReference type="Gene3D" id="2.60.120.480">
    <property type="entry name" value="Ureidoglycolate hydrolase"/>
    <property type="match status" value="1"/>
</dbReference>
<dbReference type="InterPro" id="IPR024060">
    <property type="entry name" value="Ureidoglycolate_lyase_dom_sf"/>
</dbReference>
<dbReference type="InterPro" id="IPR011051">
    <property type="entry name" value="RmlC_Cupin_sf"/>
</dbReference>
<reference evidence="1" key="1">
    <citation type="submission" date="2021-12" db="EMBL/GenBank/DDBJ databases">
        <authorList>
            <person name="King R."/>
        </authorList>
    </citation>
    <scope>NUCLEOTIDE SEQUENCE</scope>
</reference>
<evidence type="ECO:0000313" key="1">
    <source>
        <dbReference type="EMBL" id="CAH0393891.1"/>
    </source>
</evidence>
<dbReference type="EMBL" id="OU963868">
    <property type="protein sequence ID" value="CAH0393891.1"/>
    <property type="molecule type" value="Genomic_DNA"/>
</dbReference>
<gene>
    <name evidence="1" type="ORF">BEMITA_LOCUS12246</name>
</gene>
<dbReference type="AlphaFoldDB" id="A0A9P0AKM4"/>
<evidence type="ECO:0008006" key="3">
    <source>
        <dbReference type="Google" id="ProtNLM"/>
    </source>
</evidence>
<accession>A0A9P0AKM4</accession>
<sequence>MGTKAPASGLRIVTLKPIEATPESFKEYGQICGPMANDHKYGPDDAQLDLSQGTPRLYMMHLPDRQLKFEKMAHHARTTQCLGSNGGHVWYMGVAKASVVKPEEVNDEDKKKLVQSYAGHYYMPPSADEIRVFRISGPKFMKLNRGTWHAGPLYRKADGMDFYNLELADTNEVDFTEYNFVEEKGVTFLIDN</sequence>
<evidence type="ECO:0000313" key="2">
    <source>
        <dbReference type="Proteomes" id="UP001152759"/>
    </source>
</evidence>
<dbReference type="GO" id="GO:0004848">
    <property type="term" value="F:ureidoglycolate hydrolase activity"/>
    <property type="evidence" value="ECO:0007669"/>
    <property type="project" value="InterPro"/>
</dbReference>
<organism evidence="1 2">
    <name type="scientific">Bemisia tabaci</name>
    <name type="common">Sweetpotato whitefly</name>
    <name type="synonym">Aleurodes tabaci</name>
    <dbReference type="NCBI Taxonomy" id="7038"/>
    <lineage>
        <taxon>Eukaryota</taxon>
        <taxon>Metazoa</taxon>
        <taxon>Ecdysozoa</taxon>
        <taxon>Arthropoda</taxon>
        <taxon>Hexapoda</taxon>
        <taxon>Insecta</taxon>
        <taxon>Pterygota</taxon>
        <taxon>Neoptera</taxon>
        <taxon>Paraneoptera</taxon>
        <taxon>Hemiptera</taxon>
        <taxon>Sternorrhyncha</taxon>
        <taxon>Aleyrodoidea</taxon>
        <taxon>Aleyrodidae</taxon>
        <taxon>Aleyrodinae</taxon>
        <taxon>Bemisia</taxon>
    </lineage>
</organism>
<proteinExistence type="predicted"/>